<evidence type="ECO:0000256" key="1">
    <source>
        <dbReference type="SAM" id="Phobius"/>
    </source>
</evidence>
<keyword evidence="1" id="KW-1133">Transmembrane helix</keyword>
<keyword evidence="1" id="KW-0812">Transmembrane</keyword>
<feature type="non-terminal residue" evidence="2">
    <location>
        <position position="84"/>
    </location>
</feature>
<evidence type="ECO:0000313" key="2">
    <source>
        <dbReference type="EMBL" id="CAE8702959.1"/>
    </source>
</evidence>
<proteinExistence type="predicted"/>
<name>A0A813KIA2_POLGL</name>
<keyword evidence="1" id="KW-0472">Membrane</keyword>
<evidence type="ECO:0000313" key="3">
    <source>
        <dbReference type="Proteomes" id="UP000626109"/>
    </source>
</evidence>
<gene>
    <name evidence="2" type="ORF">PGLA2088_LOCUS32673</name>
</gene>
<comment type="caution">
    <text evidence="2">The sequence shown here is derived from an EMBL/GenBank/DDBJ whole genome shotgun (WGS) entry which is preliminary data.</text>
</comment>
<feature type="transmembrane region" description="Helical" evidence="1">
    <location>
        <begin position="7"/>
        <end position="25"/>
    </location>
</feature>
<dbReference type="AlphaFoldDB" id="A0A813KIA2"/>
<organism evidence="2 3">
    <name type="scientific">Polarella glacialis</name>
    <name type="common">Dinoflagellate</name>
    <dbReference type="NCBI Taxonomy" id="89957"/>
    <lineage>
        <taxon>Eukaryota</taxon>
        <taxon>Sar</taxon>
        <taxon>Alveolata</taxon>
        <taxon>Dinophyceae</taxon>
        <taxon>Suessiales</taxon>
        <taxon>Suessiaceae</taxon>
        <taxon>Polarella</taxon>
    </lineage>
</organism>
<feature type="transmembrane region" description="Helical" evidence="1">
    <location>
        <begin position="57"/>
        <end position="77"/>
    </location>
</feature>
<reference evidence="2" key="1">
    <citation type="submission" date="2021-02" db="EMBL/GenBank/DDBJ databases">
        <authorList>
            <person name="Dougan E. K."/>
            <person name="Rhodes N."/>
            <person name="Thang M."/>
            <person name="Chan C."/>
        </authorList>
    </citation>
    <scope>NUCLEOTIDE SEQUENCE</scope>
</reference>
<dbReference type="Proteomes" id="UP000626109">
    <property type="component" value="Unassembled WGS sequence"/>
</dbReference>
<sequence length="84" mass="8578">SSVTGMLGAIVGSCLCWIVPGAIYLKVAYGGGGPTGDLEKPLLENGKALISLKADPMLAGFCCFLIVVGAASMFEGIRSVLMKV</sequence>
<protein>
    <submittedName>
        <fullName evidence="2">Uncharacterized protein</fullName>
    </submittedName>
</protein>
<dbReference type="EMBL" id="CAJNNW010030272">
    <property type="protein sequence ID" value="CAE8702959.1"/>
    <property type="molecule type" value="Genomic_DNA"/>
</dbReference>
<accession>A0A813KIA2</accession>